<reference evidence="2" key="1">
    <citation type="submission" date="2016-05" db="EMBL/GenBank/DDBJ databases">
        <authorList>
            <person name="Lavstsen T."/>
            <person name="Jespersen J.S."/>
        </authorList>
    </citation>
    <scope>NUCLEOTIDE SEQUENCE</scope>
    <source>
        <tissue evidence="2">Brain</tissue>
    </source>
</reference>
<protein>
    <submittedName>
        <fullName evidence="2">Uncharacterized protein</fullName>
    </submittedName>
</protein>
<dbReference type="AlphaFoldDB" id="A0A1A8KCK6"/>
<evidence type="ECO:0000256" key="1">
    <source>
        <dbReference type="SAM" id="MobiDB-lite"/>
    </source>
</evidence>
<organism evidence="2">
    <name type="scientific">Nothobranchius kuhntae</name>
    <name type="common">Beira killifish</name>
    <dbReference type="NCBI Taxonomy" id="321403"/>
    <lineage>
        <taxon>Eukaryota</taxon>
        <taxon>Metazoa</taxon>
        <taxon>Chordata</taxon>
        <taxon>Craniata</taxon>
        <taxon>Vertebrata</taxon>
        <taxon>Euteleostomi</taxon>
        <taxon>Actinopterygii</taxon>
        <taxon>Neopterygii</taxon>
        <taxon>Teleostei</taxon>
        <taxon>Neoteleostei</taxon>
        <taxon>Acanthomorphata</taxon>
        <taxon>Ovalentaria</taxon>
        <taxon>Atherinomorphae</taxon>
        <taxon>Cyprinodontiformes</taxon>
        <taxon>Nothobranchiidae</taxon>
        <taxon>Nothobranchius</taxon>
    </lineage>
</organism>
<dbReference type="EMBL" id="HAEE01009891">
    <property type="protein sequence ID" value="SBR29941.1"/>
    <property type="molecule type" value="Transcribed_RNA"/>
</dbReference>
<accession>A0A1A8KCK6</accession>
<feature type="non-terminal residue" evidence="2">
    <location>
        <position position="101"/>
    </location>
</feature>
<evidence type="ECO:0000313" key="2">
    <source>
        <dbReference type="EMBL" id="SBR29941.1"/>
    </source>
</evidence>
<gene>
    <name evidence="2" type="primary">Nfu_g_1_022284</name>
</gene>
<name>A0A1A8KCK6_NOTKU</name>
<proteinExistence type="predicted"/>
<feature type="compositionally biased region" description="Basic residues" evidence="1">
    <location>
        <begin position="92"/>
        <end position="101"/>
    </location>
</feature>
<sequence length="101" mass="11395">MTESSGQTSNPAEAALTDLTHRMTQQEQTLPLIMESLAATNNWRHWCGRYMNDCPNHNNKPPTEPLLATPAASISPDRKPQVPRTSPTSFWRHPHHQLRSA</sequence>
<feature type="region of interest" description="Disordered" evidence="1">
    <location>
        <begin position="53"/>
        <end position="101"/>
    </location>
</feature>
<reference evidence="2" key="2">
    <citation type="submission" date="2016-06" db="EMBL/GenBank/DDBJ databases">
        <title>The genome of a short-lived fish provides insights into sex chromosome evolution and the genetic control of aging.</title>
        <authorList>
            <person name="Reichwald K."/>
            <person name="Felder M."/>
            <person name="Petzold A."/>
            <person name="Koch P."/>
            <person name="Groth M."/>
            <person name="Platzer M."/>
        </authorList>
    </citation>
    <scope>NUCLEOTIDE SEQUENCE</scope>
    <source>
        <tissue evidence="2">Brain</tissue>
    </source>
</reference>